<dbReference type="SUPFAM" id="SSF52788">
    <property type="entry name" value="Phosphotyrosine protein phosphatases I"/>
    <property type="match status" value="1"/>
</dbReference>
<gene>
    <name evidence="7" type="ORF">ACFO5I_09390</name>
</gene>
<comment type="catalytic activity">
    <reaction evidence="5">
        <text>O-phospho-L-tyrosyl-[protein] + H2O = L-tyrosyl-[protein] + phosphate</text>
        <dbReference type="Rhea" id="RHEA:10684"/>
        <dbReference type="Rhea" id="RHEA-COMP:10136"/>
        <dbReference type="Rhea" id="RHEA-COMP:20101"/>
        <dbReference type="ChEBI" id="CHEBI:15377"/>
        <dbReference type="ChEBI" id="CHEBI:43474"/>
        <dbReference type="ChEBI" id="CHEBI:46858"/>
        <dbReference type="ChEBI" id="CHEBI:61978"/>
        <dbReference type="EC" id="3.1.3.48"/>
    </reaction>
</comment>
<evidence type="ECO:0000256" key="4">
    <source>
        <dbReference type="ARBA" id="ARBA00022912"/>
    </source>
</evidence>
<evidence type="ECO:0000313" key="8">
    <source>
        <dbReference type="Proteomes" id="UP001595969"/>
    </source>
</evidence>
<evidence type="ECO:0000256" key="2">
    <source>
        <dbReference type="ARBA" id="ARBA00013064"/>
    </source>
</evidence>
<protein>
    <recommendedName>
        <fullName evidence="2">protein-tyrosine-phosphatase</fullName>
        <ecNumber evidence="2">3.1.3.48</ecNumber>
    </recommendedName>
</protein>
<dbReference type="CDD" id="cd16343">
    <property type="entry name" value="LMWPTP"/>
    <property type="match status" value="1"/>
</dbReference>
<dbReference type="SMART" id="SM00226">
    <property type="entry name" value="LMWPc"/>
    <property type="match status" value="1"/>
</dbReference>
<dbReference type="GO" id="GO:0004725">
    <property type="term" value="F:protein tyrosine phosphatase activity"/>
    <property type="evidence" value="ECO:0007669"/>
    <property type="project" value="UniProtKB-EC"/>
</dbReference>
<dbReference type="Pfam" id="PF01451">
    <property type="entry name" value="LMWPc"/>
    <property type="match status" value="1"/>
</dbReference>
<evidence type="ECO:0000256" key="5">
    <source>
        <dbReference type="ARBA" id="ARBA00051722"/>
    </source>
</evidence>
<dbReference type="InterPro" id="IPR036196">
    <property type="entry name" value="Ptyr_pPase_sf"/>
</dbReference>
<comment type="caution">
    <text evidence="7">The sequence shown here is derived from an EMBL/GenBank/DDBJ whole genome shotgun (WGS) entry which is preliminary data.</text>
</comment>
<sequence>MTKVLFVCLGNICRSPMAEGLARKLFLEKGLAIEVDSAATSHWEVGSAPHPGTQKVLTEAGIDWSQMIARQVSKADFERFDYIIAMDHQNKKDLLAMAPFERQDKIHLLMSVVPGKEEVAVPDPWYTGNFIETKTLLEEALTQWLLVF</sequence>
<dbReference type="EC" id="3.1.3.48" evidence="2"/>
<keyword evidence="4" id="KW-0904">Protein phosphatase</keyword>
<evidence type="ECO:0000313" key="7">
    <source>
        <dbReference type="EMBL" id="MFC4719938.1"/>
    </source>
</evidence>
<dbReference type="PRINTS" id="PR00719">
    <property type="entry name" value="LMWPTPASE"/>
</dbReference>
<name>A0ABV9MZF7_9ENTE</name>
<dbReference type="InterPro" id="IPR023485">
    <property type="entry name" value="Ptyr_pPase"/>
</dbReference>
<feature type="domain" description="Phosphotyrosine protein phosphatase I" evidence="6">
    <location>
        <begin position="2"/>
        <end position="147"/>
    </location>
</feature>
<dbReference type="PANTHER" id="PTHR11717:SF7">
    <property type="entry name" value="LOW MOLECULAR WEIGHT PHOSPHOTYROSINE PROTEIN PHOSPHATASE"/>
    <property type="match status" value="1"/>
</dbReference>
<dbReference type="PANTHER" id="PTHR11717">
    <property type="entry name" value="LOW MOLECULAR WEIGHT PROTEIN TYROSINE PHOSPHATASE"/>
    <property type="match status" value="1"/>
</dbReference>
<dbReference type="RefSeq" id="WP_204652783.1">
    <property type="nucleotide sequence ID" value="NZ_JAFBFD010000002.1"/>
</dbReference>
<dbReference type="InterPro" id="IPR050438">
    <property type="entry name" value="LMW_PTPase"/>
</dbReference>
<evidence type="ECO:0000256" key="3">
    <source>
        <dbReference type="ARBA" id="ARBA00022801"/>
    </source>
</evidence>
<comment type="similarity">
    <text evidence="1">Belongs to the low molecular weight phosphotyrosine protein phosphatase family.</text>
</comment>
<evidence type="ECO:0000256" key="1">
    <source>
        <dbReference type="ARBA" id="ARBA00011063"/>
    </source>
</evidence>
<accession>A0ABV9MZF7</accession>
<dbReference type="InterPro" id="IPR017867">
    <property type="entry name" value="Tyr_phospatase_low_mol_wt"/>
</dbReference>
<organism evidence="7 8">
    <name type="scientific">Enterococcus lemanii</name>
    <dbReference type="NCBI Taxonomy" id="1159752"/>
    <lineage>
        <taxon>Bacteria</taxon>
        <taxon>Bacillati</taxon>
        <taxon>Bacillota</taxon>
        <taxon>Bacilli</taxon>
        <taxon>Lactobacillales</taxon>
        <taxon>Enterococcaceae</taxon>
        <taxon>Enterococcus</taxon>
    </lineage>
</organism>
<reference evidence="8" key="1">
    <citation type="journal article" date="2019" name="Int. J. Syst. Evol. Microbiol.">
        <title>The Global Catalogue of Microorganisms (GCM) 10K type strain sequencing project: providing services to taxonomists for standard genome sequencing and annotation.</title>
        <authorList>
            <consortium name="The Broad Institute Genomics Platform"/>
            <consortium name="The Broad Institute Genome Sequencing Center for Infectious Disease"/>
            <person name="Wu L."/>
            <person name="Ma J."/>
        </authorList>
    </citation>
    <scope>NUCLEOTIDE SEQUENCE [LARGE SCALE GENOMIC DNA]</scope>
    <source>
        <strain evidence="8">CGMCC 1.19032</strain>
    </source>
</reference>
<dbReference type="Proteomes" id="UP001595969">
    <property type="component" value="Unassembled WGS sequence"/>
</dbReference>
<dbReference type="Gene3D" id="3.40.50.2300">
    <property type="match status" value="1"/>
</dbReference>
<proteinExistence type="inferred from homology"/>
<keyword evidence="3 7" id="KW-0378">Hydrolase</keyword>
<evidence type="ECO:0000259" key="6">
    <source>
        <dbReference type="SMART" id="SM00226"/>
    </source>
</evidence>
<dbReference type="EMBL" id="JBHSGS010000049">
    <property type="protein sequence ID" value="MFC4719938.1"/>
    <property type="molecule type" value="Genomic_DNA"/>
</dbReference>
<keyword evidence="8" id="KW-1185">Reference proteome</keyword>